<sequence length="173" mass="20003">MNWSNTINEHSLYMFENFLFSSEGVLRCKDKEVYLPPKEAGVLTVLLKNYRHIVSKEKIINDVWNNAVSDESLTRCVYILRNALGKDNKHLIETVYNRGYKINATVTVVDGSSQTKYEELYHNFPHQQNDCIKISNTLIKLLALIDAKKIDGQFDGCEFDSLKKSLLQYCNQM</sequence>
<protein>
    <submittedName>
        <fullName evidence="2">Winged helix-turn-helix domain-containing protein</fullName>
    </submittedName>
</protein>
<gene>
    <name evidence="2" type="ORF">HVY52_11410</name>
</gene>
<dbReference type="PROSITE" id="PS51755">
    <property type="entry name" value="OMPR_PHOB"/>
    <property type="match status" value="1"/>
</dbReference>
<dbReference type="InterPro" id="IPR016032">
    <property type="entry name" value="Sig_transdc_resp-reg_C-effctor"/>
</dbReference>
<accession>A0A7K4I134</accession>
<reference evidence="2 3" key="1">
    <citation type="submission" date="2020-06" db="EMBL/GenBank/DDBJ databases">
        <title>REHAB project genomes.</title>
        <authorList>
            <person name="Shaw L.P."/>
        </authorList>
    </citation>
    <scope>NUCLEOTIDE SEQUENCE [LARGE SCALE GENOMIC DNA]</scope>
    <source>
        <strain evidence="2 3">RHB28-C13</strain>
    </source>
</reference>
<dbReference type="InterPro" id="IPR001867">
    <property type="entry name" value="OmpR/PhoB-type_DNA-bd"/>
</dbReference>
<evidence type="ECO:0000313" key="3">
    <source>
        <dbReference type="Proteomes" id="UP000510927"/>
    </source>
</evidence>
<evidence type="ECO:0000256" key="1">
    <source>
        <dbReference type="ARBA" id="ARBA00023125"/>
    </source>
</evidence>
<proteinExistence type="predicted"/>
<dbReference type="CDD" id="cd00383">
    <property type="entry name" value="trans_reg_C"/>
    <property type="match status" value="1"/>
</dbReference>
<dbReference type="GeneID" id="75057446"/>
<dbReference type="SUPFAM" id="SSF46894">
    <property type="entry name" value="C-terminal effector domain of the bipartite response regulators"/>
    <property type="match status" value="1"/>
</dbReference>
<dbReference type="Pfam" id="PF00486">
    <property type="entry name" value="Trans_reg_C"/>
    <property type="match status" value="1"/>
</dbReference>
<dbReference type="InterPro" id="IPR036388">
    <property type="entry name" value="WH-like_DNA-bd_sf"/>
</dbReference>
<name>A0A7K4I134_ESCFE</name>
<organism evidence="2 3">
    <name type="scientific">Escherichia fergusonii</name>
    <dbReference type="NCBI Taxonomy" id="564"/>
    <lineage>
        <taxon>Bacteria</taxon>
        <taxon>Pseudomonadati</taxon>
        <taxon>Pseudomonadota</taxon>
        <taxon>Gammaproteobacteria</taxon>
        <taxon>Enterobacterales</taxon>
        <taxon>Enterobacteriaceae</taxon>
        <taxon>Escherichia</taxon>
    </lineage>
</organism>
<dbReference type="GO" id="GO:0006355">
    <property type="term" value="P:regulation of DNA-templated transcription"/>
    <property type="evidence" value="ECO:0007669"/>
    <property type="project" value="InterPro"/>
</dbReference>
<dbReference type="GO" id="GO:0000160">
    <property type="term" value="P:phosphorelay signal transduction system"/>
    <property type="evidence" value="ECO:0007669"/>
    <property type="project" value="InterPro"/>
</dbReference>
<dbReference type="Proteomes" id="UP000510927">
    <property type="component" value="Chromosome"/>
</dbReference>
<dbReference type="RefSeq" id="WP_001104582.1">
    <property type="nucleotide sequence ID" value="NZ_AP027926.1"/>
</dbReference>
<evidence type="ECO:0000313" key="2">
    <source>
        <dbReference type="EMBL" id="QLN00381.1"/>
    </source>
</evidence>
<dbReference type="AlphaFoldDB" id="A0A7K4I134"/>
<dbReference type="Gene3D" id="1.10.10.10">
    <property type="entry name" value="Winged helix-like DNA-binding domain superfamily/Winged helix DNA-binding domain"/>
    <property type="match status" value="1"/>
</dbReference>
<dbReference type="SMART" id="SM00862">
    <property type="entry name" value="Trans_reg_C"/>
    <property type="match status" value="1"/>
</dbReference>
<dbReference type="GO" id="GO:0003677">
    <property type="term" value="F:DNA binding"/>
    <property type="evidence" value="ECO:0007669"/>
    <property type="project" value="UniProtKB-UniRule"/>
</dbReference>
<keyword evidence="1" id="KW-0238">DNA-binding</keyword>
<dbReference type="EMBL" id="CP055675">
    <property type="protein sequence ID" value="QLN00381.1"/>
    <property type="molecule type" value="Genomic_DNA"/>
</dbReference>